<dbReference type="AlphaFoldDB" id="F0QWB5"/>
<proteinExistence type="predicted"/>
<dbReference type="EMBL" id="CP002529">
    <property type="protein sequence ID" value="ADY02210.1"/>
    <property type="molecule type" value="Genomic_DNA"/>
</dbReference>
<organism evidence="1 2">
    <name type="scientific">Vulcanisaeta moutnovskia (strain 768-28)</name>
    <dbReference type="NCBI Taxonomy" id="985053"/>
    <lineage>
        <taxon>Archaea</taxon>
        <taxon>Thermoproteota</taxon>
        <taxon>Thermoprotei</taxon>
        <taxon>Thermoproteales</taxon>
        <taxon>Thermoproteaceae</taxon>
        <taxon>Vulcanisaeta</taxon>
    </lineage>
</organism>
<protein>
    <submittedName>
        <fullName evidence="1">Uncharacterized protein</fullName>
    </submittedName>
</protein>
<name>F0QWB5_VULM7</name>
<evidence type="ECO:0000313" key="1">
    <source>
        <dbReference type="EMBL" id="ADY02210.1"/>
    </source>
</evidence>
<dbReference type="HOGENOM" id="CLU_481151_0_0_2"/>
<accession>F0QWB5</accession>
<gene>
    <name evidence="1" type="ordered locus">VMUT_2011</name>
</gene>
<keyword evidence="2" id="KW-1185">Reference proteome</keyword>
<dbReference type="STRING" id="985053.VMUT_2011"/>
<dbReference type="KEGG" id="vmo:VMUT_2011"/>
<dbReference type="eggNOG" id="arCOG07344">
    <property type="taxonomic scope" value="Archaea"/>
</dbReference>
<sequence>MITIMPRRTNITRIIALAILSVAVLSIALTALAQTQAEPKPFMTLTSKAVTINYYNASNTAGPTLIIHAYLNNTPAPITISLFAYTPTKIYTVGYYYGTGTVSINLTGTLIREIAGEWHVTGAWPSLLVFVTYVSNEANTIRFMILAIPYDPGWIVNNRHIAMVTTVNLTMAKPLPIPRNITKTVVSTTMSNAEINTTDPYGYSYEGSCMGNSVVLNNPPGLPSSSSWQLESCYEFNGPIPFFFVSWGSDVWSSGITYINIGLGGQNYAQSGSGFYATYAIYNYSNDNYVTTVTSGSPTITFSSEINIYINSFCGETGSVAVGYGSSLNLECSKGTPTYYVPGSGSLFLAAIGNVAAVTFLDCLYQGGSCIPIYVANGTMVLSLSSSSYSPGTLYVYPYIDISNGSITNTLTLLTKQGLAGKAFALLDGQSYYYNPAINLISETTECNNAPSPAQVADNYVTYNIQNVINTYTPVIPGWAPDVGGAIAEILADYILDDPIIAHLIGFGVTYMLSGLASGSGIYQTYYVKIGTNPSSVWGFYVTFVGTPAIETSQDASSYWPMGVVINSSGYYLSNVIGYQCQR</sequence>
<reference evidence="1 2" key="1">
    <citation type="journal article" date="2011" name="J. Bacteriol.">
        <title>Complete genome sequence of 'Vulcanisaeta moutnovskia' strain 768-28, a novel member of the hyperthermophilic crenarchaeal genus vulcanisaeta.</title>
        <authorList>
            <person name="Gumerov V.M."/>
            <person name="Mardanov A.V."/>
            <person name="Beletsky A.V."/>
            <person name="Prokofeva M.I."/>
            <person name="Bonch-Osmolovskaya E.A."/>
            <person name="Ravin N.V."/>
            <person name="Skryabin K.G."/>
        </authorList>
    </citation>
    <scope>NUCLEOTIDE SEQUENCE [LARGE SCALE GENOMIC DNA]</scope>
    <source>
        <strain evidence="1 2">768-28</strain>
    </source>
</reference>
<dbReference type="Proteomes" id="UP000007485">
    <property type="component" value="Chromosome"/>
</dbReference>
<evidence type="ECO:0000313" key="2">
    <source>
        <dbReference type="Proteomes" id="UP000007485"/>
    </source>
</evidence>